<keyword evidence="4" id="KW-1185">Reference proteome</keyword>
<feature type="transmembrane region" description="Helical" evidence="2">
    <location>
        <begin position="120"/>
        <end position="141"/>
    </location>
</feature>
<proteinExistence type="predicted"/>
<comment type="caution">
    <text evidence="3">The sequence shown here is derived from an EMBL/GenBank/DDBJ whole genome shotgun (WGS) entry which is preliminary data.</text>
</comment>
<reference evidence="3 4" key="1">
    <citation type="submission" date="2024-04" db="EMBL/GenBank/DDBJ databases">
        <title>The reference genome of an endangered Asteraceae, Deinandra increscens subsp. villosa, native to the Central Coast of California.</title>
        <authorList>
            <person name="Guilliams M."/>
            <person name="Hasenstab-Lehman K."/>
            <person name="Meyer R."/>
            <person name="Mcevoy S."/>
        </authorList>
    </citation>
    <scope>NUCLEOTIDE SEQUENCE [LARGE SCALE GENOMIC DNA]</scope>
    <source>
        <tissue evidence="3">Leaf</tissue>
    </source>
</reference>
<keyword evidence="2" id="KW-0472">Membrane</keyword>
<dbReference type="PANTHER" id="PTHR35719">
    <property type="entry name" value="OS01G0680600 PROTEIN"/>
    <property type="match status" value="1"/>
</dbReference>
<feature type="region of interest" description="Disordered" evidence="1">
    <location>
        <begin position="193"/>
        <end position="241"/>
    </location>
</feature>
<feature type="compositionally biased region" description="Basic residues" evidence="1">
    <location>
        <begin position="146"/>
        <end position="158"/>
    </location>
</feature>
<feature type="compositionally biased region" description="Pro residues" evidence="1">
    <location>
        <begin position="159"/>
        <end position="170"/>
    </location>
</feature>
<evidence type="ECO:0000256" key="1">
    <source>
        <dbReference type="SAM" id="MobiDB-lite"/>
    </source>
</evidence>
<protein>
    <submittedName>
        <fullName evidence="3">Uncharacterized protein</fullName>
    </submittedName>
</protein>
<gene>
    <name evidence="3" type="ORF">SSX86_019762</name>
</gene>
<feature type="region of interest" description="Disordered" evidence="1">
    <location>
        <begin position="144"/>
        <end position="175"/>
    </location>
</feature>
<evidence type="ECO:0000313" key="4">
    <source>
        <dbReference type="Proteomes" id="UP001408789"/>
    </source>
</evidence>
<sequence length="268" mass="30748">MVFLLFFTRVHPPPALSHRPQPWPVSSPATSFSINPSRLLPLKMHANNRRWDSNAETFRTRNFDGDDFQDEDDDDDENQWLDILENFIDGVWIFKVFRSFGWILPAIISSLLLASGPKAFLMALAIPMAQSALSFVFQTVWGRPGNRTRRRGKSKRKQPPPPPPRQPPRSPGYMDIDDEQEYVERERKRAYQTWVAGDGSGDGKTNGSSSSFGGWEELDRRRARSNKGGNRKPSTSRMSRRVKRNETPFLLRLLIAVFPFLGSWTKLL</sequence>
<dbReference type="PANTHER" id="PTHR35719:SF5">
    <property type="entry name" value="T6K12.7 PROTEIN"/>
    <property type="match status" value="1"/>
</dbReference>
<dbReference type="AlphaFoldDB" id="A0AAP0CT87"/>
<feature type="transmembrane region" description="Helical" evidence="2">
    <location>
        <begin position="249"/>
        <end position="267"/>
    </location>
</feature>
<evidence type="ECO:0000313" key="3">
    <source>
        <dbReference type="EMBL" id="KAK9062575.1"/>
    </source>
</evidence>
<evidence type="ECO:0000256" key="2">
    <source>
        <dbReference type="SAM" id="Phobius"/>
    </source>
</evidence>
<keyword evidence="2" id="KW-0812">Transmembrane</keyword>
<dbReference type="Proteomes" id="UP001408789">
    <property type="component" value="Unassembled WGS sequence"/>
</dbReference>
<accession>A0AAP0CT87</accession>
<dbReference type="EMBL" id="JBCNJP010000019">
    <property type="protein sequence ID" value="KAK9062575.1"/>
    <property type="molecule type" value="Genomic_DNA"/>
</dbReference>
<keyword evidence="2" id="KW-1133">Transmembrane helix</keyword>
<organism evidence="3 4">
    <name type="scientific">Deinandra increscens subsp. villosa</name>
    <dbReference type="NCBI Taxonomy" id="3103831"/>
    <lineage>
        <taxon>Eukaryota</taxon>
        <taxon>Viridiplantae</taxon>
        <taxon>Streptophyta</taxon>
        <taxon>Embryophyta</taxon>
        <taxon>Tracheophyta</taxon>
        <taxon>Spermatophyta</taxon>
        <taxon>Magnoliopsida</taxon>
        <taxon>eudicotyledons</taxon>
        <taxon>Gunneridae</taxon>
        <taxon>Pentapetalae</taxon>
        <taxon>asterids</taxon>
        <taxon>campanulids</taxon>
        <taxon>Asterales</taxon>
        <taxon>Asteraceae</taxon>
        <taxon>Asteroideae</taxon>
        <taxon>Heliantheae alliance</taxon>
        <taxon>Madieae</taxon>
        <taxon>Madiinae</taxon>
        <taxon>Deinandra</taxon>
    </lineage>
</organism>
<name>A0AAP0CT87_9ASTR</name>